<organism evidence="2 3">
    <name type="scientific">Aquamicrobium soli</name>
    <dbReference type="NCBI Taxonomy" id="1811518"/>
    <lineage>
        <taxon>Bacteria</taxon>
        <taxon>Pseudomonadati</taxon>
        <taxon>Pseudomonadota</taxon>
        <taxon>Alphaproteobacteria</taxon>
        <taxon>Hyphomicrobiales</taxon>
        <taxon>Phyllobacteriaceae</taxon>
        <taxon>Aquamicrobium</taxon>
    </lineage>
</organism>
<dbReference type="SMART" id="SM00881">
    <property type="entry name" value="CoA_binding"/>
    <property type="match status" value="1"/>
</dbReference>
<accession>A0ABV7KGQ3</accession>
<evidence type="ECO:0000313" key="2">
    <source>
        <dbReference type="EMBL" id="MFC3208927.1"/>
    </source>
</evidence>
<dbReference type="Proteomes" id="UP001595583">
    <property type="component" value="Unassembled WGS sequence"/>
</dbReference>
<gene>
    <name evidence="2" type="ORF">ACFOHJ_22120</name>
</gene>
<proteinExistence type="predicted"/>
<evidence type="ECO:0000259" key="1">
    <source>
        <dbReference type="SMART" id="SM00881"/>
    </source>
</evidence>
<evidence type="ECO:0000313" key="3">
    <source>
        <dbReference type="Proteomes" id="UP001595583"/>
    </source>
</evidence>
<dbReference type="Gene3D" id="3.40.50.720">
    <property type="entry name" value="NAD(P)-binding Rossmann-like Domain"/>
    <property type="match status" value="1"/>
</dbReference>
<dbReference type="RefSeq" id="WP_378224896.1">
    <property type="nucleotide sequence ID" value="NZ_JBHRTK010000031.1"/>
</dbReference>
<dbReference type="EMBL" id="JBHRTK010000031">
    <property type="protein sequence ID" value="MFC3208927.1"/>
    <property type="molecule type" value="Genomic_DNA"/>
</dbReference>
<comment type="caution">
    <text evidence="2">The sequence shown here is derived from an EMBL/GenBank/DDBJ whole genome shotgun (WGS) entry which is preliminary data.</text>
</comment>
<keyword evidence="3" id="KW-1185">Reference proteome</keyword>
<protein>
    <submittedName>
        <fullName evidence="2">CoA-binding protein</fullName>
    </submittedName>
</protein>
<reference evidence="3" key="1">
    <citation type="journal article" date="2019" name="Int. J. Syst. Evol. Microbiol.">
        <title>The Global Catalogue of Microorganisms (GCM) 10K type strain sequencing project: providing services to taxonomists for standard genome sequencing and annotation.</title>
        <authorList>
            <consortium name="The Broad Institute Genomics Platform"/>
            <consortium name="The Broad Institute Genome Sequencing Center for Infectious Disease"/>
            <person name="Wu L."/>
            <person name="Ma J."/>
        </authorList>
    </citation>
    <scope>NUCLEOTIDE SEQUENCE [LARGE SCALE GENOMIC DNA]</scope>
    <source>
        <strain evidence="3">KCTC 52165</strain>
    </source>
</reference>
<feature type="domain" description="CoA-binding" evidence="1">
    <location>
        <begin position="23"/>
        <end position="114"/>
    </location>
</feature>
<dbReference type="SUPFAM" id="SSF51735">
    <property type="entry name" value="NAD(P)-binding Rossmann-fold domains"/>
    <property type="match status" value="1"/>
</dbReference>
<dbReference type="PANTHER" id="PTHR42793">
    <property type="entry name" value="COA BINDING DOMAIN CONTAINING PROTEIN"/>
    <property type="match status" value="1"/>
</dbReference>
<dbReference type="Pfam" id="PF13380">
    <property type="entry name" value="CoA_binding_2"/>
    <property type="match status" value="1"/>
</dbReference>
<dbReference type="InterPro" id="IPR036291">
    <property type="entry name" value="NAD(P)-bd_dom_sf"/>
</dbReference>
<sequence length="158" mass="16985">MSASVTVADRDVPIAPRHRLDPLLEPQSIAFVGASERPDTPGSTMILSAAADGYQGRLYPVNPNRSSVHGLTCYPDLTSLPERVDHVVIGTADTMVEADRPRSVRLIREMSARVPQTANVISAFYRVHVTRSRTSTTPSAFLLAIGSIVAAVISCSDQ</sequence>
<name>A0ABV7KGQ3_9HYPH</name>
<dbReference type="PANTHER" id="PTHR42793:SF1">
    <property type="entry name" value="PEPTIDYL-LYSINE N-ACETYLTRANSFERASE PATZ"/>
    <property type="match status" value="1"/>
</dbReference>
<dbReference type="InterPro" id="IPR003781">
    <property type="entry name" value="CoA-bd"/>
</dbReference>